<sequence length="109" mass="12818">MQMNPSPREFNEALEEYIVTFPNHSRLIEYLVKRYDVETQKIIESELSAAVKTTEDYLWSQSSGVEWSEVFELKLFNHVKSSHSWLEASGFSRLLSFSKWLCWHEGLNA</sequence>
<dbReference type="EMBL" id="JAEDAH010000016">
    <property type="protein sequence ID" value="MCA6062690.1"/>
    <property type="molecule type" value="Genomic_DNA"/>
</dbReference>
<dbReference type="RefSeq" id="WP_225671939.1">
    <property type="nucleotide sequence ID" value="NZ_JAEDAH010000016.1"/>
</dbReference>
<gene>
    <name evidence="1" type="ORF">I9W95_03620</name>
</gene>
<organism evidence="1 2">
    <name type="scientific">Thalassolituus marinus</name>
    <dbReference type="NCBI Taxonomy" id="671053"/>
    <lineage>
        <taxon>Bacteria</taxon>
        <taxon>Pseudomonadati</taxon>
        <taxon>Pseudomonadota</taxon>
        <taxon>Gammaproteobacteria</taxon>
        <taxon>Oceanospirillales</taxon>
        <taxon>Oceanospirillaceae</taxon>
        <taxon>Thalassolituus</taxon>
    </lineage>
</organism>
<proteinExistence type="predicted"/>
<evidence type="ECO:0000313" key="2">
    <source>
        <dbReference type="Proteomes" id="UP000714380"/>
    </source>
</evidence>
<evidence type="ECO:0000313" key="1">
    <source>
        <dbReference type="EMBL" id="MCA6062690.1"/>
    </source>
</evidence>
<accession>A0ABS7ZQR8</accession>
<keyword evidence="2" id="KW-1185">Reference proteome</keyword>
<reference evidence="1 2" key="1">
    <citation type="submission" date="2020-12" db="EMBL/GenBank/DDBJ databases">
        <title>Novel Thalassolituus-related marine hydrocarbonoclastic bacteria mediated algae-derived hydrocarbons mineralization in twilight zone of the northern South China Sea.</title>
        <authorList>
            <person name="Dong C."/>
        </authorList>
    </citation>
    <scope>NUCLEOTIDE SEQUENCE [LARGE SCALE GENOMIC DNA]</scope>
    <source>
        <strain evidence="1 2">IMCC1826</strain>
    </source>
</reference>
<dbReference type="Proteomes" id="UP000714380">
    <property type="component" value="Unassembled WGS sequence"/>
</dbReference>
<protein>
    <submittedName>
        <fullName evidence="1">Uncharacterized protein</fullName>
    </submittedName>
</protein>
<comment type="caution">
    <text evidence="1">The sequence shown here is derived from an EMBL/GenBank/DDBJ whole genome shotgun (WGS) entry which is preliminary data.</text>
</comment>
<name>A0ABS7ZQR8_9GAMM</name>